<evidence type="ECO:0000313" key="9">
    <source>
        <dbReference type="Proteomes" id="UP000243361"/>
    </source>
</evidence>
<sequence>MATYPHILLAVDFSGEEADQVIGKAVELARLHQARLSLLHVVEYSGAMYPGEIPLPEAFDLDRRLAESARARLEAITVQHALEGSPCLVEVGVPKREIVRVAQERGADLIVLGSHGRHGLQLLLGSTASGVLHLAGCDVLAVRIGSA</sequence>
<evidence type="ECO:0000256" key="3">
    <source>
        <dbReference type="ARBA" id="ARBA00011738"/>
    </source>
</evidence>
<dbReference type="PIRSF" id="PIRSF006276">
    <property type="entry name" value="UspA"/>
    <property type="match status" value="1"/>
</dbReference>
<evidence type="ECO:0000256" key="1">
    <source>
        <dbReference type="ARBA" id="ARBA00004496"/>
    </source>
</evidence>
<evidence type="ECO:0000256" key="5">
    <source>
        <dbReference type="PIRNR" id="PIRNR006276"/>
    </source>
</evidence>
<dbReference type="PANTHER" id="PTHR46268:SF23">
    <property type="entry name" value="UNIVERSAL STRESS PROTEIN A-RELATED"/>
    <property type="match status" value="1"/>
</dbReference>
<evidence type="ECO:0000313" key="7">
    <source>
        <dbReference type="EMBL" id="OQX36033.1"/>
    </source>
</evidence>
<evidence type="ECO:0000256" key="2">
    <source>
        <dbReference type="ARBA" id="ARBA00008791"/>
    </source>
</evidence>
<dbReference type="InterPro" id="IPR006015">
    <property type="entry name" value="Universal_stress_UspA"/>
</dbReference>
<dbReference type="Gene3D" id="3.40.50.620">
    <property type="entry name" value="HUPs"/>
    <property type="match status" value="1"/>
</dbReference>
<evidence type="ECO:0000256" key="4">
    <source>
        <dbReference type="ARBA" id="ARBA00022490"/>
    </source>
</evidence>
<dbReference type="Pfam" id="PF00582">
    <property type="entry name" value="Usp"/>
    <property type="match status" value="1"/>
</dbReference>
<keyword evidence="4 5" id="KW-0963">Cytoplasm</keyword>
<dbReference type="EMBL" id="PQCO01000153">
    <property type="protein sequence ID" value="PUE03679.1"/>
    <property type="molecule type" value="Genomic_DNA"/>
</dbReference>
<proteinExistence type="inferred from homology"/>
<dbReference type="SUPFAM" id="SSF52402">
    <property type="entry name" value="Adenine nucleotide alpha hydrolases-like"/>
    <property type="match status" value="1"/>
</dbReference>
<reference evidence="7 9" key="1">
    <citation type="submission" date="2017-02" db="EMBL/GenBank/DDBJ databases">
        <title>Novel co-symbiosis in the unique lucinid bivalve Phacoides pectinatus.</title>
        <authorList>
            <person name="Lim S.J."/>
            <person name="Davis B.G."/>
            <person name="Gill D.E."/>
            <person name="Engel A.S."/>
            <person name="Anderson L.C."/>
            <person name="Campbell B.J."/>
        </authorList>
    </citation>
    <scope>NUCLEOTIDE SEQUENCE [LARGE SCALE GENOMIC DNA]</scope>
    <source>
        <strain evidence="7">LUC13016_P6</strain>
    </source>
</reference>
<dbReference type="EMBL" id="MUIE01000139">
    <property type="protein sequence ID" value="OQX36033.1"/>
    <property type="molecule type" value="Genomic_DNA"/>
</dbReference>
<keyword evidence="9" id="KW-1185">Reference proteome</keyword>
<comment type="subunit">
    <text evidence="3">Homodimer.</text>
</comment>
<dbReference type="AlphaFoldDB" id="A0A657PPY2"/>
<dbReference type="PANTHER" id="PTHR46268">
    <property type="entry name" value="STRESS RESPONSE PROTEIN NHAX"/>
    <property type="match status" value="1"/>
</dbReference>
<comment type="similarity">
    <text evidence="2 5">Belongs to the universal stress protein A family.</text>
</comment>
<comment type="caution">
    <text evidence="7">The sequence shown here is derived from an EMBL/GenBank/DDBJ whole genome shotgun (WGS) entry which is preliminary data.</text>
</comment>
<evidence type="ECO:0000313" key="10">
    <source>
        <dbReference type="Proteomes" id="UP000250928"/>
    </source>
</evidence>
<name>A0A657PPY2_9GAMM</name>
<comment type="subcellular location">
    <subcellularLocation>
        <location evidence="1 5">Cytoplasm</location>
    </subcellularLocation>
</comment>
<evidence type="ECO:0000259" key="6">
    <source>
        <dbReference type="Pfam" id="PF00582"/>
    </source>
</evidence>
<gene>
    <name evidence="7" type="ORF">B0D84_01840</name>
    <name evidence="8" type="ORF">C3L24_04370</name>
</gene>
<dbReference type="Proteomes" id="UP000243361">
    <property type="component" value="Unassembled WGS sequence"/>
</dbReference>
<dbReference type="Proteomes" id="UP000250928">
    <property type="component" value="Unassembled WGS sequence"/>
</dbReference>
<organism evidence="7 9">
    <name type="scientific">Candidatus Sedimenticola endophacoides</name>
    <dbReference type="NCBI Taxonomy" id="2548426"/>
    <lineage>
        <taxon>Bacteria</taxon>
        <taxon>Pseudomonadati</taxon>
        <taxon>Pseudomonadota</taxon>
        <taxon>Gammaproteobacteria</taxon>
        <taxon>Chromatiales</taxon>
        <taxon>Sedimenticolaceae</taxon>
        <taxon>Sedimenticola</taxon>
    </lineage>
</organism>
<accession>A0A657PPY2</accession>
<dbReference type="PRINTS" id="PR01438">
    <property type="entry name" value="UNVRSLSTRESS"/>
</dbReference>
<dbReference type="GO" id="GO:0005737">
    <property type="term" value="C:cytoplasm"/>
    <property type="evidence" value="ECO:0007669"/>
    <property type="project" value="UniProtKB-SubCell"/>
</dbReference>
<evidence type="ECO:0000313" key="8">
    <source>
        <dbReference type="EMBL" id="PUE03679.1"/>
    </source>
</evidence>
<protein>
    <recommendedName>
        <fullName evidence="5">Universal stress protein</fullName>
    </recommendedName>
</protein>
<reference evidence="8 10" key="2">
    <citation type="submission" date="2018-01" db="EMBL/GenBank/DDBJ databases">
        <title>Novel co-symbiosis in the lucinid bivalve Phacoides pectinatus.</title>
        <authorList>
            <person name="Lim S.J."/>
            <person name="Davis B.G."/>
            <person name="Gill D.E."/>
            <person name="Engel A.S."/>
            <person name="Anderson L.C."/>
            <person name="Campbell B.J."/>
        </authorList>
    </citation>
    <scope>NUCLEOTIDE SEQUENCE [LARGE SCALE GENOMIC DNA]</scope>
    <source>
        <strain evidence="8">N3_P5</strain>
    </source>
</reference>
<dbReference type="InterPro" id="IPR006016">
    <property type="entry name" value="UspA"/>
</dbReference>
<dbReference type="InterPro" id="IPR014729">
    <property type="entry name" value="Rossmann-like_a/b/a_fold"/>
</dbReference>
<feature type="domain" description="UspA" evidence="6">
    <location>
        <begin position="4"/>
        <end position="143"/>
    </location>
</feature>